<keyword evidence="5 12" id="KW-0808">Transferase</keyword>
<evidence type="ECO:0000256" key="10">
    <source>
        <dbReference type="SAM" id="Phobius"/>
    </source>
</evidence>
<dbReference type="GO" id="GO:0016763">
    <property type="term" value="F:pentosyltransferase activity"/>
    <property type="evidence" value="ECO:0007669"/>
    <property type="project" value="TreeGrafter"/>
</dbReference>
<evidence type="ECO:0000259" key="11">
    <source>
        <dbReference type="Pfam" id="PF13231"/>
    </source>
</evidence>
<dbReference type="PANTHER" id="PTHR33908:SF11">
    <property type="entry name" value="MEMBRANE PROTEIN"/>
    <property type="match status" value="1"/>
</dbReference>
<feature type="transmembrane region" description="Helical" evidence="10">
    <location>
        <begin position="161"/>
        <end position="190"/>
    </location>
</feature>
<keyword evidence="13" id="KW-1185">Reference proteome</keyword>
<feature type="transmembrane region" description="Helical" evidence="10">
    <location>
        <begin position="54"/>
        <end position="72"/>
    </location>
</feature>
<feature type="transmembrane region" description="Helical" evidence="10">
    <location>
        <begin position="108"/>
        <end position="125"/>
    </location>
</feature>
<dbReference type="PANTHER" id="PTHR33908">
    <property type="entry name" value="MANNOSYLTRANSFERASE YKCB-RELATED"/>
    <property type="match status" value="1"/>
</dbReference>
<keyword evidence="4" id="KW-0328">Glycosyltransferase</keyword>
<dbReference type="InterPro" id="IPR050297">
    <property type="entry name" value="LipidA_mod_glycosyltrf_83"/>
</dbReference>
<evidence type="ECO:0000313" key="12">
    <source>
        <dbReference type="EMBL" id="ASJ17573.1"/>
    </source>
</evidence>
<gene>
    <name evidence="12" type="ORF">A3L04_04150</name>
</gene>
<accession>A0A2Z2NA67</accession>
<feature type="transmembrane region" description="Helical" evidence="10">
    <location>
        <begin position="337"/>
        <end position="355"/>
    </location>
</feature>
<reference evidence="12 13" key="1">
    <citation type="submission" date="2016-04" db="EMBL/GenBank/DDBJ databases">
        <title>Complete genome sequence of Thermococcus chitonophagus type strain GC74.</title>
        <authorList>
            <person name="Oger P.M."/>
        </authorList>
    </citation>
    <scope>NUCLEOTIDE SEQUENCE [LARGE SCALE GENOMIC DNA]</scope>
    <source>
        <strain evidence="12 13">GC74</strain>
    </source>
</reference>
<evidence type="ECO:0000256" key="9">
    <source>
        <dbReference type="ARBA" id="ARBA00023136"/>
    </source>
</evidence>
<dbReference type="Pfam" id="PF03901">
    <property type="entry name" value="Glyco_transf_22"/>
    <property type="match status" value="1"/>
</dbReference>
<keyword evidence="6 10" id="KW-0812">Transmembrane</keyword>
<keyword evidence="7" id="KW-0256">Endoplasmic reticulum</keyword>
<evidence type="ECO:0000256" key="7">
    <source>
        <dbReference type="ARBA" id="ARBA00022824"/>
    </source>
</evidence>
<dbReference type="InterPro" id="IPR038731">
    <property type="entry name" value="RgtA/B/C-like"/>
</dbReference>
<sequence>MKIIPIIIFAFAFIMQIVLLPPWDTLTYDGALYINIARNLAKNPTSFTYQGIYMMYRPPLYPYTLSLFYHFIHDPLTQLKVARVVSAFFFALTASLVYLLSLELFGNFIKGTVASLFFMFNGLALTMGGRELVHSEFTFFYTLAIYFLYTGRKRGEPHRIYLAFISAGLAVLTRYTGLSIIPVFLAYLWLTDYWGWVKKKEYCIGFMLFFLVLLPWLYLGHLHYGGYFRPFKIANRVVTLDKPVSVSDFLTLLFNDVGVVLPALAVLGLLKQKQDERGYLLISWLFIGFIMIMIVTHKETRFITFLSPVIGVLAAEGIELIGRISEVVIARAGIKNIKPWLVTLALAILLIIPVAQKGFDLKERWNSIGVQESHVLKYASEKYPAEKLLVSPSLYTMAGFYYPKAEVEMILRRKSIEEKIARGYYDVIIHENPSVYLNILTSRKYVKVEEFYGGKLEIFIRR</sequence>
<organism evidence="12 13">
    <name type="scientific">Thermococcus chitonophagus</name>
    <dbReference type="NCBI Taxonomy" id="54262"/>
    <lineage>
        <taxon>Archaea</taxon>
        <taxon>Methanobacteriati</taxon>
        <taxon>Methanobacteriota</taxon>
        <taxon>Thermococci</taxon>
        <taxon>Thermococcales</taxon>
        <taxon>Thermococcaceae</taxon>
        <taxon>Thermococcus</taxon>
    </lineage>
</organism>
<feature type="transmembrane region" description="Helical" evidence="10">
    <location>
        <begin position="249"/>
        <end position="270"/>
    </location>
</feature>
<dbReference type="GO" id="GO:0008610">
    <property type="term" value="P:lipid biosynthetic process"/>
    <property type="evidence" value="ECO:0007669"/>
    <property type="project" value="UniProtKB-ARBA"/>
</dbReference>
<evidence type="ECO:0000256" key="3">
    <source>
        <dbReference type="ARBA" id="ARBA00022475"/>
    </source>
</evidence>
<evidence type="ECO:0000256" key="8">
    <source>
        <dbReference type="ARBA" id="ARBA00022989"/>
    </source>
</evidence>
<dbReference type="GO" id="GO:0005886">
    <property type="term" value="C:plasma membrane"/>
    <property type="evidence" value="ECO:0007669"/>
    <property type="project" value="UniProtKB-SubCell"/>
</dbReference>
<proteinExistence type="predicted"/>
<feature type="transmembrane region" description="Helical" evidence="10">
    <location>
        <begin position="202"/>
        <end position="219"/>
    </location>
</feature>
<evidence type="ECO:0000256" key="2">
    <source>
        <dbReference type="ARBA" id="ARBA00004651"/>
    </source>
</evidence>
<protein>
    <submittedName>
        <fullName evidence="12">Glycosyltransferase</fullName>
    </submittedName>
</protein>
<dbReference type="EMBL" id="CP015193">
    <property type="protein sequence ID" value="ASJ17573.1"/>
    <property type="molecule type" value="Genomic_DNA"/>
</dbReference>
<evidence type="ECO:0000256" key="1">
    <source>
        <dbReference type="ARBA" id="ARBA00004586"/>
    </source>
</evidence>
<name>A0A2Z2NA67_9EURY</name>
<evidence type="ECO:0000256" key="6">
    <source>
        <dbReference type="ARBA" id="ARBA00022692"/>
    </source>
</evidence>
<feature type="transmembrane region" description="Helical" evidence="10">
    <location>
        <begin position="84"/>
        <end position="102"/>
    </location>
</feature>
<dbReference type="Pfam" id="PF13231">
    <property type="entry name" value="PMT_2"/>
    <property type="match status" value="1"/>
</dbReference>
<keyword evidence="8 10" id="KW-1133">Transmembrane helix</keyword>
<feature type="transmembrane region" description="Helical" evidence="10">
    <location>
        <begin position="302"/>
        <end position="325"/>
    </location>
</feature>
<evidence type="ECO:0000256" key="4">
    <source>
        <dbReference type="ARBA" id="ARBA00022676"/>
    </source>
</evidence>
<evidence type="ECO:0000256" key="5">
    <source>
        <dbReference type="ARBA" id="ARBA00022679"/>
    </source>
</evidence>
<dbReference type="Proteomes" id="UP000250189">
    <property type="component" value="Chromosome"/>
</dbReference>
<dbReference type="InterPro" id="IPR005599">
    <property type="entry name" value="GPI_mannosylTrfase"/>
</dbReference>
<feature type="transmembrane region" description="Helical" evidence="10">
    <location>
        <begin position="132"/>
        <end position="149"/>
    </location>
</feature>
<feature type="transmembrane region" description="Helical" evidence="10">
    <location>
        <begin position="7"/>
        <end position="23"/>
    </location>
</feature>
<evidence type="ECO:0000313" key="13">
    <source>
        <dbReference type="Proteomes" id="UP000250189"/>
    </source>
</evidence>
<dbReference type="OrthoDB" id="98609at2157"/>
<keyword evidence="3" id="KW-1003">Cell membrane</keyword>
<comment type="subcellular location">
    <subcellularLocation>
        <location evidence="2">Cell membrane</location>
        <topology evidence="2">Multi-pass membrane protein</topology>
    </subcellularLocation>
    <subcellularLocation>
        <location evidence="1">Endoplasmic reticulum membrane</location>
    </subcellularLocation>
</comment>
<feature type="domain" description="Glycosyltransferase RgtA/B/C/D-like" evidence="11">
    <location>
        <begin position="57"/>
        <end position="218"/>
    </location>
</feature>
<feature type="transmembrane region" description="Helical" evidence="10">
    <location>
        <begin position="277"/>
        <end position="296"/>
    </location>
</feature>
<dbReference type="AlphaFoldDB" id="A0A2Z2NA67"/>
<keyword evidence="9 10" id="KW-0472">Membrane</keyword>